<evidence type="ECO:0000256" key="1">
    <source>
        <dbReference type="ARBA" id="ARBA00022729"/>
    </source>
</evidence>
<dbReference type="CDD" id="cd00118">
    <property type="entry name" value="LysM"/>
    <property type="match status" value="1"/>
</dbReference>
<reference evidence="4 5" key="1">
    <citation type="submission" date="2024-09" db="EMBL/GenBank/DDBJ databases">
        <title>Paenibacillus zeirhizospherea sp. nov., isolated from surface of the maize (Zea mays) roots in a horticulture field, Hungary.</title>
        <authorList>
            <person name="Marton D."/>
            <person name="Farkas M."/>
            <person name="Bedics A."/>
            <person name="Toth E."/>
            <person name="Tancsics A."/>
            <person name="Boka K."/>
            <person name="Maroti G."/>
            <person name="Kriszt B."/>
            <person name="Cserhati M."/>
        </authorList>
    </citation>
    <scope>NUCLEOTIDE SEQUENCE [LARGE SCALE GENOMIC DNA]</scope>
    <source>
        <strain evidence="4 5">KCTC 33519</strain>
    </source>
</reference>
<dbReference type="SUPFAM" id="SSF50685">
    <property type="entry name" value="Barwin-like endoglucanases"/>
    <property type="match status" value="1"/>
</dbReference>
<dbReference type="PANTHER" id="PTHR39160:SF4">
    <property type="entry name" value="RESUSCITATION-PROMOTING FACTOR RPFB"/>
    <property type="match status" value="1"/>
</dbReference>
<evidence type="ECO:0000259" key="3">
    <source>
        <dbReference type="PROSITE" id="PS51782"/>
    </source>
</evidence>
<dbReference type="Gene3D" id="3.10.350.10">
    <property type="entry name" value="LysM domain"/>
    <property type="match status" value="1"/>
</dbReference>
<dbReference type="EMBL" id="JBHHMI010000001">
    <property type="protein sequence ID" value="MFB5265501.1"/>
    <property type="molecule type" value="Genomic_DNA"/>
</dbReference>
<feature type="domain" description="LysM" evidence="3">
    <location>
        <begin position="30"/>
        <end position="74"/>
    </location>
</feature>
<name>A0ABV5AMU5_9BACL</name>
<dbReference type="Proteomes" id="UP001580346">
    <property type="component" value="Unassembled WGS sequence"/>
</dbReference>
<dbReference type="InterPro" id="IPR036908">
    <property type="entry name" value="RlpA-like_sf"/>
</dbReference>
<dbReference type="SUPFAM" id="SSF54106">
    <property type="entry name" value="LysM domain"/>
    <property type="match status" value="1"/>
</dbReference>
<dbReference type="InterPro" id="IPR036779">
    <property type="entry name" value="LysM_dom_sf"/>
</dbReference>
<feature type="signal peptide" evidence="2">
    <location>
        <begin position="1"/>
        <end position="28"/>
    </location>
</feature>
<evidence type="ECO:0000256" key="2">
    <source>
        <dbReference type="SAM" id="SignalP"/>
    </source>
</evidence>
<evidence type="ECO:0000313" key="5">
    <source>
        <dbReference type="Proteomes" id="UP001580346"/>
    </source>
</evidence>
<sequence>MIKWKKLFKAAFIAAGIGLVVNTVPVHAEAVYTAKEGDTYFKIARQYDVNLQALMKENPDIEANNIYVGRQIKLPGSGVNGGLVKAATLNQDPNAVAQKSANEVTAWGKTFTYSKEINVKASAYSAVADEHGKWGAVDYFGNSLKLGTIAVDPDVIPLGTKVLVTGYSHSGLPDHAFVATASDKGGAIKGNRIDIFIPGSKSLVSKFGYQNVKLYVIE</sequence>
<feature type="chain" id="PRO_5045651234" evidence="2">
    <location>
        <begin position="29"/>
        <end position="218"/>
    </location>
</feature>
<dbReference type="Gene3D" id="2.40.40.10">
    <property type="entry name" value="RlpA-like domain"/>
    <property type="match status" value="1"/>
</dbReference>
<dbReference type="InterPro" id="IPR059180">
    <property type="entry name" value="3D_YorM"/>
</dbReference>
<keyword evidence="5" id="KW-1185">Reference proteome</keyword>
<dbReference type="InterPro" id="IPR051933">
    <property type="entry name" value="Resuscitation_pf_RpfB"/>
</dbReference>
<organism evidence="4 5">
    <name type="scientific">Paenibacillus enshidis</name>
    <dbReference type="NCBI Taxonomy" id="1458439"/>
    <lineage>
        <taxon>Bacteria</taxon>
        <taxon>Bacillati</taxon>
        <taxon>Bacillota</taxon>
        <taxon>Bacilli</taxon>
        <taxon>Bacillales</taxon>
        <taxon>Paenibacillaceae</taxon>
        <taxon>Paenibacillus</taxon>
    </lineage>
</organism>
<protein>
    <submittedName>
        <fullName evidence="4">3D domain-containing protein</fullName>
    </submittedName>
</protein>
<comment type="caution">
    <text evidence="4">The sequence shown here is derived from an EMBL/GenBank/DDBJ whole genome shotgun (WGS) entry which is preliminary data.</text>
</comment>
<proteinExistence type="predicted"/>
<evidence type="ECO:0000313" key="4">
    <source>
        <dbReference type="EMBL" id="MFB5265501.1"/>
    </source>
</evidence>
<dbReference type="SMART" id="SM00257">
    <property type="entry name" value="LysM"/>
    <property type="match status" value="1"/>
</dbReference>
<dbReference type="PANTHER" id="PTHR39160">
    <property type="entry name" value="CELL WALL-BINDING PROTEIN YOCH"/>
    <property type="match status" value="1"/>
</dbReference>
<accession>A0ABV5AMU5</accession>
<keyword evidence="1 2" id="KW-0732">Signal</keyword>
<dbReference type="Pfam" id="PF01476">
    <property type="entry name" value="LysM"/>
    <property type="match status" value="1"/>
</dbReference>
<dbReference type="PROSITE" id="PS51782">
    <property type="entry name" value="LYSM"/>
    <property type="match status" value="1"/>
</dbReference>
<dbReference type="InterPro" id="IPR018392">
    <property type="entry name" value="LysM"/>
</dbReference>
<dbReference type="RefSeq" id="WP_375352852.1">
    <property type="nucleotide sequence ID" value="NZ_JBHHMI010000001.1"/>
</dbReference>
<dbReference type="Pfam" id="PF06725">
    <property type="entry name" value="3D"/>
    <property type="match status" value="1"/>
</dbReference>
<dbReference type="InterPro" id="IPR010611">
    <property type="entry name" value="3D_dom"/>
</dbReference>
<gene>
    <name evidence="4" type="ORF">ACE41H_01670</name>
</gene>
<dbReference type="CDD" id="cd14667">
    <property type="entry name" value="3D_containing_proteins"/>
    <property type="match status" value="1"/>
</dbReference>